<evidence type="ECO:0000313" key="1">
    <source>
        <dbReference type="Proteomes" id="UP000887560"/>
    </source>
</evidence>
<evidence type="ECO:0000313" key="2">
    <source>
        <dbReference type="WBParaSite" id="scf7180000424005.g12016"/>
    </source>
</evidence>
<proteinExistence type="predicted"/>
<dbReference type="WBParaSite" id="scf7180000424005.g12016">
    <property type="protein sequence ID" value="scf7180000424005.g12016"/>
    <property type="gene ID" value="scf7180000424005.g12016"/>
</dbReference>
<protein>
    <submittedName>
        <fullName evidence="2">Uncharacterized protein</fullName>
    </submittedName>
</protein>
<keyword evidence="1" id="KW-1185">Reference proteome</keyword>
<accession>A0A915PC49</accession>
<reference evidence="2" key="1">
    <citation type="submission" date="2022-11" db="UniProtKB">
        <authorList>
            <consortium name="WormBaseParasite"/>
        </authorList>
    </citation>
    <scope>IDENTIFICATION</scope>
</reference>
<dbReference type="Proteomes" id="UP000887560">
    <property type="component" value="Unplaced"/>
</dbReference>
<dbReference type="AlphaFoldDB" id="A0A915PC49"/>
<sequence>MALFGKGMRVPMVDALFRRTKLNMNGPELSEAIEVPPEKVESRRPPDEDRWERRELARELHPHIELSDFWKESINA</sequence>
<organism evidence="1 2">
    <name type="scientific">Meloidogyne floridensis</name>
    <dbReference type="NCBI Taxonomy" id="298350"/>
    <lineage>
        <taxon>Eukaryota</taxon>
        <taxon>Metazoa</taxon>
        <taxon>Ecdysozoa</taxon>
        <taxon>Nematoda</taxon>
        <taxon>Chromadorea</taxon>
        <taxon>Rhabditida</taxon>
        <taxon>Tylenchina</taxon>
        <taxon>Tylenchomorpha</taxon>
        <taxon>Tylenchoidea</taxon>
        <taxon>Meloidogynidae</taxon>
        <taxon>Meloidogyninae</taxon>
        <taxon>Meloidogyne</taxon>
    </lineage>
</organism>
<name>A0A915PC49_9BILA</name>